<dbReference type="Proteomes" id="UP001500604">
    <property type="component" value="Unassembled WGS sequence"/>
</dbReference>
<sequence length="374" mass="40225">MLFTIGLIINPVAGLGGRVALKGSDGVGTVEQALALGAIPRAEARTEVALRKLLPLKGQIRFLSWRDDMGGALLKRMGFVNHLLGNSDHKQTSPEDTEAAVVAMEQAGVDLILFAGGDGTARNICNRVSDAQPVLGIPSGVKIHSGVYAVTPSAAGQVVAMLIRGELVGLREQDVRDIDESAFREGRVRAKHYGDLLVPEEGRYVQQVKQAGREVEALVVQDIADYFRDEIMEDDVLYLVGPGSTTQGVMDVLGLENTLLGVDLICNATLIASDMSEQSILEHIKDKPVKLLVTAIGGQGHLFGRGNQQLSPDVIRMVGRENILVLATKTKIRELDGRPLLLDTGDTELDQALCGTMTVLTGYNDRILYPVTTL</sequence>
<organism evidence="1 2">
    <name type="scientific">Kistimonas scapharcae</name>
    <dbReference type="NCBI Taxonomy" id="1036133"/>
    <lineage>
        <taxon>Bacteria</taxon>
        <taxon>Pseudomonadati</taxon>
        <taxon>Pseudomonadota</taxon>
        <taxon>Gammaproteobacteria</taxon>
        <taxon>Oceanospirillales</taxon>
        <taxon>Endozoicomonadaceae</taxon>
        <taxon>Kistimonas</taxon>
    </lineage>
</organism>
<dbReference type="Gene3D" id="3.40.50.10330">
    <property type="entry name" value="Probable inorganic polyphosphate/atp-NAD kinase, domain 1"/>
    <property type="match status" value="1"/>
</dbReference>
<dbReference type="PANTHER" id="PTHR40697:SF2">
    <property type="entry name" value="ATP-NAD KINASE-RELATED"/>
    <property type="match status" value="1"/>
</dbReference>
<gene>
    <name evidence="1" type="ORF">GCM10023116_25300</name>
</gene>
<dbReference type="EMBL" id="BAABFL010000379">
    <property type="protein sequence ID" value="GAA4650247.1"/>
    <property type="molecule type" value="Genomic_DNA"/>
</dbReference>
<accession>A0ABP8V2Y3</accession>
<evidence type="ECO:0000313" key="1">
    <source>
        <dbReference type="EMBL" id="GAA4650247.1"/>
    </source>
</evidence>
<proteinExistence type="predicted"/>
<dbReference type="Pfam" id="PF01513">
    <property type="entry name" value="NAD_kinase"/>
    <property type="match status" value="1"/>
</dbReference>
<dbReference type="Pfam" id="PF20143">
    <property type="entry name" value="NAD_kinase_C"/>
    <property type="match status" value="1"/>
</dbReference>
<keyword evidence="1" id="KW-0808">Transferase</keyword>
<dbReference type="InterPro" id="IPR002504">
    <property type="entry name" value="NADK"/>
</dbReference>
<dbReference type="InterPro" id="IPR016064">
    <property type="entry name" value="NAD/diacylglycerol_kinase_sf"/>
</dbReference>
<keyword evidence="1" id="KW-0418">Kinase</keyword>
<dbReference type="InterPro" id="IPR039065">
    <property type="entry name" value="AcoX-like"/>
</dbReference>
<reference evidence="2" key="1">
    <citation type="journal article" date="2019" name="Int. J. Syst. Evol. Microbiol.">
        <title>The Global Catalogue of Microorganisms (GCM) 10K type strain sequencing project: providing services to taxonomists for standard genome sequencing and annotation.</title>
        <authorList>
            <consortium name="The Broad Institute Genomics Platform"/>
            <consortium name="The Broad Institute Genome Sequencing Center for Infectious Disease"/>
            <person name="Wu L."/>
            <person name="Ma J."/>
        </authorList>
    </citation>
    <scope>NUCLEOTIDE SEQUENCE [LARGE SCALE GENOMIC DNA]</scope>
    <source>
        <strain evidence="2">JCM 17805</strain>
    </source>
</reference>
<keyword evidence="2" id="KW-1185">Reference proteome</keyword>
<dbReference type="SUPFAM" id="SSF111331">
    <property type="entry name" value="NAD kinase/diacylglycerol kinase-like"/>
    <property type="match status" value="1"/>
</dbReference>
<dbReference type="GO" id="GO:0016301">
    <property type="term" value="F:kinase activity"/>
    <property type="evidence" value="ECO:0007669"/>
    <property type="project" value="UniProtKB-KW"/>
</dbReference>
<dbReference type="PANTHER" id="PTHR40697">
    <property type="entry name" value="ACETOIN CATABOLISM PROTEIN X"/>
    <property type="match status" value="1"/>
</dbReference>
<evidence type="ECO:0000313" key="2">
    <source>
        <dbReference type="Proteomes" id="UP001500604"/>
    </source>
</evidence>
<protein>
    <submittedName>
        <fullName evidence="1">ATP-NAD kinase family protein</fullName>
    </submittedName>
</protein>
<dbReference type="InterPro" id="IPR011386">
    <property type="entry name" value="Put_ATP-NAD_kin"/>
</dbReference>
<name>A0ABP8V2Y3_9GAMM</name>
<comment type="caution">
    <text evidence="1">The sequence shown here is derived from an EMBL/GenBank/DDBJ whole genome shotgun (WGS) entry which is preliminary data.</text>
</comment>
<dbReference type="InterPro" id="IPR017438">
    <property type="entry name" value="ATP-NAD_kinase_N"/>
</dbReference>
<dbReference type="PIRSF" id="PIRSF016907">
    <property type="entry name" value="Kin_ATP-NAD"/>
    <property type="match status" value="1"/>
</dbReference>